<sequence>MIPTPQSDSARLITPTMLVLWLVLATVPFWIARVGLYPYLGIEILIWSLYALAFNLVLGTAGLPSFGHGAYFGIGAYAFGLCQFNVVANLWVCLAAAFAVAGLAGALVALFISHRRGIYYAFMTIAFGQIFWTVAIKSHKVTGGEDGLLKIARLPADFGFASFDLAGNVAFYYFVLMVFGIAVIALWRLVHSPYGRVIAAIKQSETRAAHLGYNVWLYKASIFALSAAVSGFAGGLFAMAQLAAFPDVMSLHQSGYVVMMTLVGGGLVSFWGPVIGVFLFLIARDVIGAMTNAWMLYFGLLFIAVVLFRPEGVAGAIMAAWQNRSLNSMRQQGGTALRLLFGGGRWR</sequence>
<accession>A0A0R3N316</accession>
<evidence type="ECO:0000313" key="8">
    <source>
        <dbReference type="Proteomes" id="UP000052023"/>
    </source>
</evidence>
<dbReference type="GO" id="GO:0005886">
    <property type="term" value="C:plasma membrane"/>
    <property type="evidence" value="ECO:0007669"/>
    <property type="project" value="UniProtKB-SubCell"/>
</dbReference>
<evidence type="ECO:0000256" key="4">
    <source>
        <dbReference type="ARBA" id="ARBA00022989"/>
    </source>
</evidence>
<feature type="transmembrane region" description="Helical" evidence="6">
    <location>
        <begin position="170"/>
        <end position="190"/>
    </location>
</feature>
<feature type="transmembrane region" description="Helical" evidence="6">
    <location>
        <begin position="12"/>
        <end position="31"/>
    </location>
</feature>
<keyword evidence="8" id="KW-1185">Reference proteome</keyword>
<keyword evidence="2" id="KW-1003">Cell membrane</keyword>
<organism evidence="7 8">
    <name type="scientific">Bradyrhizobium retamae</name>
    <dbReference type="NCBI Taxonomy" id="1300035"/>
    <lineage>
        <taxon>Bacteria</taxon>
        <taxon>Pseudomonadati</taxon>
        <taxon>Pseudomonadota</taxon>
        <taxon>Alphaproteobacteria</taxon>
        <taxon>Hyphomicrobiales</taxon>
        <taxon>Nitrobacteraceae</taxon>
        <taxon>Bradyrhizobium</taxon>
    </lineage>
</organism>
<feature type="transmembrane region" description="Helical" evidence="6">
    <location>
        <begin position="94"/>
        <end position="112"/>
    </location>
</feature>
<evidence type="ECO:0000256" key="1">
    <source>
        <dbReference type="ARBA" id="ARBA00004651"/>
    </source>
</evidence>
<keyword evidence="3 6" id="KW-0812">Transmembrane</keyword>
<feature type="transmembrane region" description="Helical" evidence="6">
    <location>
        <begin position="37"/>
        <end position="58"/>
    </location>
</feature>
<feature type="transmembrane region" description="Helical" evidence="6">
    <location>
        <begin position="256"/>
        <end position="282"/>
    </location>
</feature>
<name>A0A0R3N316_9BRAD</name>
<evidence type="ECO:0000256" key="6">
    <source>
        <dbReference type="SAM" id="Phobius"/>
    </source>
</evidence>
<feature type="transmembrane region" description="Helical" evidence="6">
    <location>
        <begin position="211"/>
        <end position="244"/>
    </location>
</feature>
<evidence type="ECO:0000256" key="3">
    <source>
        <dbReference type="ARBA" id="ARBA00022692"/>
    </source>
</evidence>
<dbReference type="OrthoDB" id="9804361at2"/>
<dbReference type="PANTHER" id="PTHR30482">
    <property type="entry name" value="HIGH-AFFINITY BRANCHED-CHAIN AMINO ACID TRANSPORT SYSTEM PERMEASE"/>
    <property type="match status" value="1"/>
</dbReference>
<evidence type="ECO:0000256" key="5">
    <source>
        <dbReference type="ARBA" id="ARBA00023136"/>
    </source>
</evidence>
<dbReference type="InterPro" id="IPR043428">
    <property type="entry name" value="LivM-like"/>
</dbReference>
<reference evidence="7 8" key="1">
    <citation type="submission" date="2014-03" db="EMBL/GenBank/DDBJ databases">
        <title>Bradyrhizobium valentinum sp. nov., isolated from effective nodules of Lupinus mariae-josephae, a lupine endemic of basic-lime soils in Eastern Spain.</title>
        <authorList>
            <person name="Duran D."/>
            <person name="Rey L."/>
            <person name="Navarro A."/>
            <person name="Busquets A."/>
            <person name="Imperial J."/>
            <person name="Ruiz-Argueso T."/>
        </authorList>
    </citation>
    <scope>NUCLEOTIDE SEQUENCE [LARGE SCALE GENOMIC DNA]</scope>
    <source>
        <strain evidence="7 8">Ro19</strain>
    </source>
</reference>
<dbReference type="CDD" id="cd06581">
    <property type="entry name" value="TM_PBP1_LivM_like"/>
    <property type="match status" value="1"/>
</dbReference>
<evidence type="ECO:0000313" key="7">
    <source>
        <dbReference type="EMBL" id="KRR24623.1"/>
    </source>
</evidence>
<dbReference type="EMBL" id="LLYA01000153">
    <property type="protein sequence ID" value="KRR24623.1"/>
    <property type="molecule type" value="Genomic_DNA"/>
</dbReference>
<comment type="subcellular location">
    <subcellularLocation>
        <location evidence="1">Cell membrane</location>
        <topology evidence="1">Multi-pass membrane protein</topology>
    </subcellularLocation>
</comment>
<comment type="caution">
    <text evidence="7">The sequence shown here is derived from an EMBL/GenBank/DDBJ whole genome shotgun (WGS) entry which is preliminary data.</text>
</comment>
<feature type="transmembrane region" description="Helical" evidence="6">
    <location>
        <begin position="294"/>
        <end position="321"/>
    </location>
</feature>
<proteinExistence type="predicted"/>
<evidence type="ECO:0000256" key="2">
    <source>
        <dbReference type="ARBA" id="ARBA00022475"/>
    </source>
</evidence>
<dbReference type="PANTHER" id="PTHR30482:SF17">
    <property type="entry name" value="ABC TRANSPORTER ATP-BINDING PROTEIN"/>
    <property type="match status" value="1"/>
</dbReference>
<dbReference type="RefSeq" id="WP_057844116.1">
    <property type="nucleotide sequence ID" value="NZ_LLYA01000153.1"/>
</dbReference>
<keyword evidence="5 6" id="KW-0472">Membrane</keyword>
<dbReference type="Pfam" id="PF02653">
    <property type="entry name" value="BPD_transp_2"/>
    <property type="match status" value="1"/>
</dbReference>
<feature type="transmembrane region" description="Helical" evidence="6">
    <location>
        <begin position="119"/>
        <end position="136"/>
    </location>
</feature>
<gene>
    <name evidence="7" type="ORF">CQ13_24735</name>
</gene>
<keyword evidence="4 6" id="KW-1133">Transmembrane helix</keyword>
<dbReference type="InterPro" id="IPR001851">
    <property type="entry name" value="ABC_transp_permease"/>
</dbReference>
<dbReference type="AlphaFoldDB" id="A0A0R3N316"/>
<dbReference type="Proteomes" id="UP000052023">
    <property type="component" value="Unassembled WGS sequence"/>
</dbReference>
<dbReference type="GO" id="GO:0015658">
    <property type="term" value="F:branched-chain amino acid transmembrane transporter activity"/>
    <property type="evidence" value="ECO:0007669"/>
    <property type="project" value="InterPro"/>
</dbReference>
<protein>
    <submittedName>
        <fullName evidence="7">ABC transporter permease</fullName>
    </submittedName>
</protein>